<dbReference type="NCBIfam" id="NF035925">
    <property type="entry name" value="Geo26A_fam"/>
    <property type="match status" value="1"/>
</dbReference>
<protein>
    <recommendedName>
        <fullName evidence="4">Geobacillin-26 family protein</fullName>
    </recommendedName>
</protein>
<evidence type="ECO:0000256" key="1">
    <source>
        <dbReference type="SAM" id="Phobius"/>
    </source>
</evidence>
<dbReference type="Proteomes" id="UP000481030">
    <property type="component" value="Unassembled WGS sequence"/>
</dbReference>
<gene>
    <name evidence="2" type="ORF">F7731_24485</name>
</gene>
<dbReference type="AlphaFoldDB" id="A0A6L3UZZ2"/>
<proteinExistence type="predicted"/>
<accession>A0A6L3UZZ2</accession>
<organism evidence="2 3">
    <name type="scientific">Cytobacillus depressus</name>
    <dbReference type="NCBI Taxonomy" id="1602942"/>
    <lineage>
        <taxon>Bacteria</taxon>
        <taxon>Bacillati</taxon>
        <taxon>Bacillota</taxon>
        <taxon>Bacilli</taxon>
        <taxon>Bacillales</taxon>
        <taxon>Bacillaceae</taxon>
        <taxon>Cytobacillus</taxon>
    </lineage>
</organism>
<sequence>MKEKFLVIFSMFVILFMVVVPIVFANSPFVIGEEKAGGYQYTVIKEQNTFTWKIGHQDNISTVVENQDNSEELERFRIAVEDINMGIFKIIISASYFLIVVITTLIFYKKNKQIPKGNGAIIAILAGIALYYTIINSINLNTAIQDARFYYLLLTN</sequence>
<feature type="transmembrane region" description="Helical" evidence="1">
    <location>
        <begin position="120"/>
        <end position="138"/>
    </location>
</feature>
<dbReference type="EMBL" id="WBOS01000025">
    <property type="protein sequence ID" value="KAB2328682.1"/>
    <property type="molecule type" value="Genomic_DNA"/>
</dbReference>
<keyword evidence="1" id="KW-0472">Membrane</keyword>
<reference evidence="2 3" key="1">
    <citation type="journal article" date="2016" name="Antonie Van Leeuwenhoek">
        <title>Bacillus depressus sp. nov., isolated from soil of a sunflower field.</title>
        <authorList>
            <person name="Wei X."/>
            <person name="Xin D."/>
            <person name="Xin Y."/>
            <person name="Zhang H."/>
            <person name="Wang T."/>
            <person name="Zhang J."/>
        </authorList>
    </citation>
    <scope>NUCLEOTIDE SEQUENCE [LARGE SCALE GENOMIC DNA]</scope>
    <source>
        <strain evidence="2 3">BZ1</strain>
    </source>
</reference>
<dbReference type="RefSeq" id="WP_151537405.1">
    <property type="nucleotide sequence ID" value="NZ_WBOS01000025.1"/>
</dbReference>
<name>A0A6L3UZZ2_9BACI</name>
<keyword evidence="1" id="KW-1133">Transmembrane helix</keyword>
<feature type="transmembrane region" description="Helical" evidence="1">
    <location>
        <begin position="5"/>
        <end position="24"/>
    </location>
</feature>
<evidence type="ECO:0000313" key="3">
    <source>
        <dbReference type="Proteomes" id="UP000481030"/>
    </source>
</evidence>
<evidence type="ECO:0000313" key="2">
    <source>
        <dbReference type="EMBL" id="KAB2328682.1"/>
    </source>
</evidence>
<dbReference type="OrthoDB" id="2874829at2"/>
<keyword evidence="3" id="KW-1185">Reference proteome</keyword>
<feature type="transmembrane region" description="Helical" evidence="1">
    <location>
        <begin position="86"/>
        <end position="108"/>
    </location>
</feature>
<comment type="caution">
    <text evidence="2">The sequence shown here is derived from an EMBL/GenBank/DDBJ whole genome shotgun (WGS) entry which is preliminary data.</text>
</comment>
<evidence type="ECO:0008006" key="4">
    <source>
        <dbReference type="Google" id="ProtNLM"/>
    </source>
</evidence>
<keyword evidence="1" id="KW-0812">Transmembrane</keyword>